<dbReference type="EMBL" id="JAAKFY010000025">
    <property type="protein sequence ID" value="KAF3835457.1"/>
    <property type="molecule type" value="Genomic_DNA"/>
</dbReference>
<comment type="subcellular location">
    <subcellularLocation>
        <location evidence="1">Virion</location>
    </subcellularLocation>
</comment>
<dbReference type="CDD" id="cd00033">
    <property type="entry name" value="CCP"/>
    <property type="match status" value="1"/>
</dbReference>
<feature type="domain" description="Sushi" evidence="6">
    <location>
        <begin position="22"/>
        <end position="80"/>
    </location>
</feature>
<reference evidence="7 8" key="1">
    <citation type="submission" date="2020-03" db="EMBL/GenBank/DDBJ databases">
        <title>Dissostichus mawsoni Genome sequencing and assembly.</title>
        <authorList>
            <person name="Park H."/>
        </authorList>
    </citation>
    <scope>NUCLEOTIDE SEQUENCE [LARGE SCALE GENOMIC DNA]</scope>
    <source>
        <strain evidence="7">DM0001</strain>
        <tissue evidence="7">Muscle</tissue>
    </source>
</reference>
<name>A0A7J5XFT1_DISMA</name>
<dbReference type="PROSITE" id="PS50923">
    <property type="entry name" value="SUSHI"/>
    <property type="match status" value="1"/>
</dbReference>
<dbReference type="SUPFAM" id="SSF57535">
    <property type="entry name" value="Complement control module/SCR domain"/>
    <property type="match status" value="2"/>
</dbReference>
<feature type="disulfide bond" evidence="5">
    <location>
        <begin position="24"/>
        <end position="67"/>
    </location>
</feature>
<keyword evidence="8" id="KW-1185">Reference proteome</keyword>
<keyword evidence="3" id="KW-0732">Signal</keyword>
<evidence type="ECO:0000256" key="1">
    <source>
        <dbReference type="ARBA" id="ARBA00004328"/>
    </source>
</evidence>
<dbReference type="Proteomes" id="UP000518266">
    <property type="component" value="Unassembled WGS sequence"/>
</dbReference>
<evidence type="ECO:0000313" key="7">
    <source>
        <dbReference type="EMBL" id="KAF3835457.1"/>
    </source>
</evidence>
<dbReference type="InterPro" id="IPR051503">
    <property type="entry name" value="ComplSys_Reg/VirEntry_Med"/>
</dbReference>
<evidence type="ECO:0000256" key="2">
    <source>
        <dbReference type="ARBA" id="ARBA00022659"/>
    </source>
</evidence>
<comment type="caution">
    <text evidence="7">The sequence shown here is derived from an EMBL/GenBank/DDBJ whole genome shotgun (WGS) entry which is preliminary data.</text>
</comment>
<evidence type="ECO:0000256" key="5">
    <source>
        <dbReference type="PROSITE-ProRule" id="PRU00302"/>
    </source>
</evidence>
<accession>A0A7J5XFT1</accession>
<dbReference type="InterPro" id="IPR035976">
    <property type="entry name" value="Sushi/SCR/CCP_sf"/>
</dbReference>
<dbReference type="OrthoDB" id="10051774at2759"/>
<proteinExistence type="predicted"/>
<keyword evidence="4 5" id="KW-1015">Disulfide bond</keyword>
<evidence type="ECO:0000256" key="4">
    <source>
        <dbReference type="ARBA" id="ARBA00023157"/>
    </source>
</evidence>
<keyword evidence="2 5" id="KW-0768">Sushi</keyword>
<dbReference type="PANTHER" id="PTHR45785">
    <property type="entry name" value="COMPLEMENT FACTOR H-RELATED"/>
    <property type="match status" value="1"/>
</dbReference>
<dbReference type="AlphaFoldDB" id="A0A7J5XFT1"/>
<dbReference type="SMART" id="SM00032">
    <property type="entry name" value="CCP"/>
    <property type="match status" value="1"/>
</dbReference>
<evidence type="ECO:0000313" key="8">
    <source>
        <dbReference type="Proteomes" id="UP000518266"/>
    </source>
</evidence>
<gene>
    <name evidence="7" type="ORF">F7725_028015</name>
</gene>
<dbReference type="Gene3D" id="2.10.70.10">
    <property type="entry name" value="Complement Module, domain 1"/>
    <property type="match status" value="2"/>
</dbReference>
<protein>
    <recommendedName>
        <fullName evidence="6">Sushi domain-containing protein</fullName>
    </recommendedName>
</protein>
<comment type="caution">
    <text evidence="5">Lacks conserved residue(s) required for the propagation of feature annotation.</text>
</comment>
<evidence type="ECO:0000256" key="3">
    <source>
        <dbReference type="ARBA" id="ARBA00022729"/>
    </source>
</evidence>
<dbReference type="InterPro" id="IPR000436">
    <property type="entry name" value="Sushi_SCR_CCP_dom"/>
</dbReference>
<evidence type="ECO:0000259" key="6">
    <source>
        <dbReference type="PROSITE" id="PS50923"/>
    </source>
</evidence>
<organism evidence="7 8">
    <name type="scientific">Dissostichus mawsoni</name>
    <name type="common">Antarctic cod</name>
    <dbReference type="NCBI Taxonomy" id="36200"/>
    <lineage>
        <taxon>Eukaryota</taxon>
        <taxon>Metazoa</taxon>
        <taxon>Chordata</taxon>
        <taxon>Craniata</taxon>
        <taxon>Vertebrata</taxon>
        <taxon>Euteleostomi</taxon>
        <taxon>Actinopterygii</taxon>
        <taxon>Neopterygii</taxon>
        <taxon>Teleostei</taxon>
        <taxon>Neoteleostei</taxon>
        <taxon>Acanthomorphata</taxon>
        <taxon>Eupercaria</taxon>
        <taxon>Perciformes</taxon>
        <taxon>Notothenioidei</taxon>
        <taxon>Nototheniidae</taxon>
        <taxon>Dissostichus</taxon>
    </lineage>
</organism>
<dbReference type="PANTHER" id="PTHR45785:SF2">
    <property type="entry name" value="COMPLEMENT FACTOR H-RELATED"/>
    <property type="match status" value="1"/>
</dbReference>
<sequence length="157" mass="17847">MVVTSTITIQYLNCMIYFLEVLGCGTAPIIANGDLKYTRKSNNSHNEMVEYMCQAYYTMEGEPYKTCFNGVWTGHMRCISKLQVLLLITCAILKKPCTVNEDDNRQHNITFKYNGSTYFTHDEIIEFRCARGIPVGSVSLLQRCNSGVIVLPTCQEF</sequence>
<dbReference type="Pfam" id="PF00084">
    <property type="entry name" value="Sushi"/>
    <property type="match status" value="1"/>
</dbReference>